<sequence>MGLPIGLLDPYLGIRESEIRPGDGAEKFSI</sequence>
<dbReference type="AlphaFoldDB" id="A0AA88Z722"/>
<name>A0AA88Z722_BURCE</name>
<accession>A0AA88Z722</accession>
<dbReference type="EMBL" id="JPGD01000003">
    <property type="protein sequence ID" value="KGC06894.1"/>
    <property type="molecule type" value="Genomic_DNA"/>
</dbReference>
<evidence type="ECO:0000313" key="2">
    <source>
        <dbReference type="Proteomes" id="UP000029575"/>
    </source>
</evidence>
<gene>
    <name evidence="1" type="ORF">DM43_4311</name>
</gene>
<protein>
    <submittedName>
        <fullName evidence="1">Uncharacterized protein</fullName>
    </submittedName>
</protein>
<comment type="caution">
    <text evidence="1">The sequence shown here is derived from an EMBL/GenBank/DDBJ whole genome shotgun (WGS) entry which is preliminary data.</text>
</comment>
<dbReference type="Proteomes" id="UP000029575">
    <property type="component" value="Unassembled WGS sequence"/>
</dbReference>
<organism evidence="1 2">
    <name type="scientific">Burkholderia cepacia</name>
    <name type="common">Pseudomonas cepacia</name>
    <dbReference type="NCBI Taxonomy" id="292"/>
    <lineage>
        <taxon>Bacteria</taxon>
        <taxon>Pseudomonadati</taxon>
        <taxon>Pseudomonadota</taxon>
        <taxon>Betaproteobacteria</taxon>
        <taxon>Burkholderiales</taxon>
        <taxon>Burkholderiaceae</taxon>
        <taxon>Burkholderia</taxon>
        <taxon>Burkholderia cepacia complex</taxon>
    </lineage>
</organism>
<reference evidence="1 2" key="1">
    <citation type="submission" date="2014-06" db="EMBL/GenBank/DDBJ databases">
        <authorList>
            <person name="Bishop-Lilly K.A."/>
            <person name="Broomall S.M."/>
            <person name="Chain P.S."/>
            <person name="Chertkov O."/>
            <person name="Coyne S.R."/>
            <person name="Daligault H.E."/>
            <person name="Davenport K.W."/>
            <person name="Erkkila T."/>
            <person name="Frey K.G."/>
            <person name="Gibbons H.S."/>
            <person name="Gu W."/>
            <person name="Jaissle J."/>
            <person name="Johnson S.L."/>
            <person name="Koroleva G.I."/>
            <person name="Ladner J.T."/>
            <person name="Lo C.-C."/>
            <person name="Minogue T.D."/>
            <person name="Munk C."/>
            <person name="Palacios G.F."/>
            <person name="Redden C.L."/>
            <person name="Rosenzweig C.N."/>
            <person name="Scholz M.B."/>
            <person name="Teshima H."/>
            <person name="Xu Y."/>
        </authorList>
    </citation>
    <scope>NUCLEOTIDE SEQUENCE [LARGE SCALE GENOMIC DNA]</scope>
    <source>
        <strain evidence="1 2">DWS 37UF10B-2</strain>
    </source>
</reference>
<proteinExistence type="predicted"/>
<evidence type="ECO:0000313" key="1">
    <source>
        <dbReference type="EMBL" id="KGC06894.1"/>
    </source>
</evidence>